<evidence type="ECO:0000313" key="2">
    <source>
        <dbReference type="EMBL" id="GLR51443.1"/>
    </source>
</evidence>
<protein>
    <recommendedName>
        <fullName evidence="4">Alkaline proteinase inhibitor/ Outer membrane lipoprotein Omp19 domain-containing protein</fullName>
    </recommendedName>
</protein>
<evidence type="ECO:0000256" key="1">
    <source>
        <dbReference type="SAM" id="SignalP"/>
    </source>
</evidence>
<keyword evidence="3" id="KW-1185">Reference proteome</keyword>
<dbReference type="Proteomes" id="UP001156702">
    <property type="component" value="Unassembled WGS sequence"/>
</dbReference>
<organism evidence="2 3">
    <name type="scientific">Shinella yambaruensis</name>
    <dbReference type="NCBI Taxonomy" id="415996"/>
    <lineage>
        <taxon>Bacteria</taxon>
        <taxon>Pseudomonadati</taxon>
        <taxon>Pseudomonadota</taxon>
        <taxon>Alphaproteobacteria</taxon>
        <taxon>Hyphomicrobiales</taxon>
        <taxon>Rhizobiaceae</taxon>
        <taxon>Shinella</taxon>
    </lineage>
</organism>
<sequence length="135" mass="13957">MKTLMLAAVAGVLSLGLWSVAADRTPAVDPVTTRSIPAPAGTHSYTISNVVANTACLAERGGRISSRSERFAANIDCDAVWPRLSAARTWVNNGDGTVVVADAQGEPILTVVDGDGLAYEAVEPADAMITMISAD</sequence>
<gene>
    <name evidence="2" type="ORF">GCM10007923_26510</name>
</gene>
<reference evidence="3" key="1">
    <citation type="journal article" date="2019" name="Int. J. Syst. Evol. Microbiol.">
        <title>The Global Catalogue of Microorganisms (GCM) 10K type strain sequencing project: providing services to taxonomists for standard genome sequencing and annotation.</title>
        <authorList>
            <consortium name="The Broad Institute Genomics Platform"/>
            <consortium name="The Broad Institute Genome Sequencing Center for Infectious Disease"/>
            <person name="Wu L."/>
            <person name="Ma J."/>
        </authorList>
    </citation>
    <scope>NUCLEOTIDE SEQUENCE [LARGE SCALE GENOMIC DNA]</scope>
    <source>
        <strain evidence="3">NBRC 102122</strain>
    </source>
</reference>
<evidence type="ECO:0008006" key="4">
    <source>
        <dbReference type="Google" id="ProtNLM"/>
    </source>
</evidence>
<name>A0ABQ5ZFL0_9HYPH</name>
<comment type="caution">
    <text evidence="2">The sequence shown here is derived from an EMBL/GenBank/DDBJ whole genome shotgun (WGS) entry which is preliminary data.</text>
</comment>
<accession>A0ABQ5ZFL0</accession>
<proteinExistence type="predicted"/>
<keyword evidence="1" id="KW-0732">Signal</keyword>
<dbReference type="EMBL" id="BSOP01000018">
    <property type="protein sequence ID" value="GLR51443.1"/>
    <property type="molecule type" value="Genomic_DNA"/>
</dbReference>
<dbReference type="RefSeq" id="WP_244768238.1">
    <property type="nucleotide sequence ID" value="NZ_BSOP01000018.1"/>
</dbReference>
<evidence type="ECO:0000313" key="3">
    <source>
        <dbReference type="Proteomes" id="UP001156702"/>
    </source>
</evidence>
<feature type="signal peptide" evidence="1">
    <location>
        <begin position="1"/>
        <end position="21"/>
    </location>
</feature>
<feature type="chain" id="PRO_5046141979" description="Alkaline proteinase inhibitor/ Outer membrane lipoprotein Omp19 domain-containing protein" evidence="1">
    <location>
        <begin position="22"/>
        <end position="135"/>
    </location>
</feature>